<sequence length="124" mass="14668">MEEFEDSQLRDLQEVDGIVLRDVHGERVAIGKGFPYENIFSFMVHYFNFYTADDFAEKLGYKNAEKMFQHWFAQTTKLNPFDLTNWCKDAFDGIYADDLADEYDYEHQAYLDTEDAKYDRLAGK</sequence>
<dbReference type="Proteomes" id="UP000488295">
    <property type="component" value="Unassembled WGS sequence"/>
</dbReference>
<accession>A0A9X4XDJ8</accession>
<organism evidence="1 2">
    <name type="scientific">Lactobacillus johnsonii</name>
    <dbReference type="NCBI Taxonomy" id="33959"/>
    <lineage>
        <taxon>Bacteria</taxon>
        <taxon>Bacillati</taxon>
        <taxon>Bacillota</taxon>
        <taxon>Bacilli</taxon>
        <taxon>Lactobacillales</taxon>
        <taxon>Lactobacillaceae</taxon>
        <taxon>Lactobacillus</taxon>
    </lineage>
</organism>
<evidence type="ECO:0000313" key="2">
    <source>
        <dbReference type="Proteomes" id="UP000488295"/>
    </source>
</evidence>
<name>A0A9X4XDJ8_LACJH</name>
<comment type="caution">
    <text evidence="1">The sequence shown here is derived from an EMBL/GenBank/DDBJ whole genome shotgun (WGS) entry which is preliminary data.</text>
</comment>
<dbReference type="EMBL" id="WKKC01000030">
    <property type="protein sequence ID" value="MTE03870.1"/>
    <property type="molecule type" value="Genomic_DNA"/>
</dbReference>
<evidence type="ECO:0000313" key="1">
    <source>
        <dbReference type="EMBL" id="MTE03870.1"/>
    </source>
</evidence>
<gene>
    <name evidence="1" type="ORF">GJU95_08865</name>
</gene>
<proteinExistence type="predicted"/>
<dbReference type="RefSeq" id="WP_155692915.1">
    <property type="nucleotide sequence ID" value="NZ_JAVLUV010000001.1"/>
</dbReference>
<dbReference type="AlphaFoldDB" id="A0A9X4XDJ8"/>
<reference evidence="1 2" key="1">
    <citation type="submission" date="2019-11" db="EMBL/GenBank/DDBJ databases">
        <title>Gastrointestinal microbiota of Peromyscus leucopus.</title>
        <authorList>
            <person name="Milovic A."/>
            <person name="Bassam K."/>
            <person name="Barbour A.G."/>
        </authorList>
    </citation>
    <scope>NUCLEOTIDE SEQUENCE [LARGE SCALE GENOMIC DNA]</scope>
    <source>
        <strain evidence="1 2">LL8</strain>
    </source>
</reference>
<protein>
    <submittedName>
        <fullName evidence="1">Uncharacterized protein</fullName>
    </submittedName>
</protein>